<gene>
    <name evidence="11" type="primary">uup</name>
    <name evidence="14" type="ORF">DFR31_1044</name>
</gene>
<dbReference type="Pfam" id="PF12848">
    <property type="entry name" value="ABC_tran_Xtn"/>
    <property type="match status" value="1"/>
</dbReference>
<comment type="similarity">
    <text evidence="10 11">Belongs to the ABC transporter superfamily. ABCF family. Uup subfamily.</text>
</comment>
<comment type="subcellular location">
    <subcellularLocation>
        <location evidence="11">Cytoplasm</location>
    </subcellularLocation>
    <text evidence="11">Associates with ribosomes.</text>
</comment>
<comment type="function">
    <text evidence="11">Probably plays a role in ribosome assembly or function. May be involved in resolution of branched DNA intermediates that result from template switching in postreplication gaps. Binds DNA and has ATPase activity.</text>
</comment>
<dbReference type="InterPro" id="IPR032781">
    <property type="entry name" value="ABC_tran_Xtn"/>
</dbReference>
<dbReference type="InterPro" id="IPR027417">
    <property type="entry name" value="P-loop_NTPase"/>
</dbReference>
<dbReference type="CDD" id="cd03221">
    <property type="entry name" value="ABCF_EF-3"/>
    <property type="match status" value="2"/>
</dbReference>
<dbReference type="Pfam" id="PF00005">
    <property type="entry name" value="ABC_tran"/>
    <property type="match status" value="2"/>
</dbReference>
<dbReference type="Pfam" id="PF16326">
    <property type="entry name" value="ABC_tran_CTD"/>
    <property type="match status" value="1"/>
</dbReference>
<feature type="domain" description="ABC transporter" evidence="13">
    <location>
        <begin position="4"/>
        <end position="252"/>
    </location>
</feature>
<keyword evidence="3 11" id="KW-0547">Nucleotide-binding</keyword>
<sequence length="637" mass="71283">MALLHLHDIHLAFGGPTLLDGVSLQLEPGERIALLGRNGCGKSSLLRLLAGEHIPDSGRIEGLDKLNVALLPQDIPERMAGSVYHVVAEGLGELGELVERYHRISGQVATGDPAAMDSLERVQHELESRGGWALHNRVEATLSRLGLPADARFDELSGGLRRQVLLARALVREPDLLLLDEPTNHLDLEAIKRLEEVIATTDAAVVFVTHDRAFLRRVATRIVEIDRGQAHSYPGDWDNYLRRRDERLNAEAQAQARQDKLLAQEEAWIRQGIKARRTRNQGRVRALQALREQHAARRTTQGTSRLDIQSAEQSGKLVAEAEHVGFTLPDGRALIRDFSSTVLRGDRIGLVGPNGVGKTTLLRLLLGRIQPTEGHIRTGTRLEVAWFDQLRETLDDDRSVADNIAEGREFIEVGGKRTHVLGYLQDFLFTPDRARSPVRSLSGGERARLLLARLFTRPANLLVLDEPTNDLDMETLELLEDRLADFDGTVLLVSHDREFMDQVVTSTWVFEGEGRITEHAGGYSDWLRYRAQRDAEQARQARAATAAVRPDGGRPAASSRRPAKLGYKAQRELASLPETIERLEARQAEVQQRLADPAIYRDSPDDIPRLQAELNELETELMTAFERWEELEAQRQV</sequence>
<evidence type="ECO:0000256" key="7">
    <source>
        <dbReference type="ARBA" id="ARBA00023125"/>
    </source>
</evidence>
<evidence type="ECO:0000256" key="3">
    <source>
        <dbReference type="ARBA" id="ARBA00022741"/>
    </source>
</evidence>
<dbReference type="RefSeq" id="WP_121441561.1">
    <property type="nucleotide sequence ID" value="NZ_RCDA01000001.1"/>
</dbReference>
<dbReference type="PANTHER" id="PTHR42855">
    <property type="entry name" value="ABC TRANSPORTER ATP-BINDING SUBUNIT"/>
    <property type="match status" value="1"/>
</dbReference>
<proteinExistence type="inferred from homology"/>
<dbReference type="AlphaFoldDB" id="A0A498CFL7"/>
<evidence type="ECO:0000256" key="8">
    <source>
        <dbReference type="ARBA" id="ARBA00023204"/>
    </source>
</evidence>
<keyword evidence="11" id="KW-0175">Coiled coil</keyword>
<feature type="coiled-coil region" evidence="11">
    <location>
        <begin position="607"/>
        <end position="634"/>
    </location>
</feature>
<evidence type="ECO:0000313" key="14">
    <source>
        <dbReference type="EMBL" id="RLK51128.1"/>
    </source>
</evidence>
<dbReference type="FunFam" id="3.40.50.300:FF:000011">
    <property type="entry name" value="Putative ABC transporter ATP-binding component"/>
    <property type="match status" value="1"/>
</dbReference>
<dbReference type="InterPro" id="IPR043686">
    <property type="entry name" value="Uup"/>
</dbReference>
<dbReference type="PANTHER" id="PTHR42855:SF1">
    <property type="entry name" value="ABC TRANSPORTER DOMAIN-CONTAINING PROTEIN"/>
    <property type="match status" value="1"/>
</dbReference>
<feature type="binding site" evidence="11">
    <location>
        <begin position="36"/>
        <end position="43"/>
    </location>
    <ligand>
        <name>ATP</name>
        <dbReference type="ChEBI" id="CHEBI:30616"/>
        <label>1</label>
    </ligand>
</feature>
<evidence type="ECO:0000256" key="4">
    <source>
        <dbReference type="ARBA" id="ARBA00022763"/>
    </source>
</evidence>
<dbReference type="InterPro" id="IPR003439">
    <property type="entry name" value="ABC_transporter-like_ATP-bd"/>
</dbReference>
<evidence type="ECO:0000256" key="9">
    <source>
        <dbReference type="ARBA" id="ARBA00049360"/>
    </source>
</evidence>
<keyword evidence="6 11" id="KW-0067">ATP-binding</keyword>
<evidence type="ECO:0000256" key="1">
    <source>
        <dbReference type="ARBA" id="ARBA00022490"/>
    </source>
</evidence>
<accession>A0A498CFL7</accession>
<dbReference type="HAMAP" id="MF_00848">
    <property type="entry name" value="Uup"/>
    <property type="match status" value="1"/>
</dbReference>
<feature type="region of interest" description="Disordered" evidence="12">
    <location>
        <begin position="544"/>
        <end position="564"/>
    </location>
</feature>
<keyword evidence="2 11" id="KW-0677">Repeat</keyword>
<keyword evidence="8 11" id="KW-0234">DNA repair</keyword>
<evidence type="ECO:0000256" key="12">
    <source>
        <dbReference type="SAM" id="MobiDB-lite"/>
    </source>
</evidence>
<dbReference type="Gene3D" id="1.10.287.380">
    <property type="entry name" value="Valyl-tRNA synthetase, C-terminal domain"/>
    <property type="match status" value="1"/>
</dbReference>
<dbReference type="InterPro" id="IPR003593">
    <property type="entry name" value="AAA+_ATPase"/>
</dbReference>
<dbReference type="GO" id="GO:0005737">
    <property type="term" value="C:cytoplasm"/>
    <property type="evidence" value="ECO:0007669"/>
    <property type="project" value="UniProtKB-SubCell"/>
</dbReference>
<organism evidence="14 15">
    <name type="scientific">Alkalispirillum mobile</name>
    <dbReference type="NCBI Taxonomy" id="85925"/>
    <lineage>
        <taxon>Bacteria</taxon>
        <taxon>Pseudomonadati</taxon>
        <taxon>Pseudomonadota</taxon>
        <taxon>Gammaproteobacteria</taxon>
        <taxon>Chromatiales</taxon>
        <taxon>Ectothiorhodospiraceae</taxon>
        <taxon>Alkalispirillum</taxon>
    </lineage>
</organism>
<dbReference type="GO" id="GO:0016887">
    <property type="term" value="F:ATP hydrolysis activity"/>
    <property type="evidence" value="ECO:0007669"/>
    <property type="project" value="UniProtKB-UniRule"/>
</dbReference>
<dbReference type="InterPro" id="IPR051309">
    <property type="entry name" value="ABCF_ATPase"/>
</dbReference>
<keyword evidence="4 11" id="KW-0227">DNA damage</keyword>
<evidence type="ECO:0000256" key="5">
    <source>
        <dbReference type="ARBA" id="ARBA00022801"/>
    </source>
</evidence>
<evidence type="ECO:0000313" key="15">
    <source>
        <dbReference type="Proteomes" id="UP000275461"/>
    </source>
</evidence>
<dbReference type="InterPro" id="IPR017871">
    <property type="entry name" value="ABC_transporter-like_CS"/>
</dbReference>
<dbReference type="EMBL" id="RCDA01000001">
    <property type="protein sequence ID" value="RLK51128.1"/>
    <property type="molecule type" value="Genomic_DNA"/>
</dbReference>
<dbReference type="GO" id="GO:0005524">
    <property type="term" value="F:ATP binding"/>
    <property type="evidence" value="ECO:0007669"/>
    <property type="project" value="UniProtKB-UniRule"/>
</dbReference>
<dbReference type="EC" id="3.6.1.-" evidence="11"/>
<dbReference type="GO" id="GO:0043022">
    <property type="term" value="F:ribosome binding"/>
    <property type="evidence" value="ECO:0007669"/>
    <property type="project" value="UniProtKB-UniRule"/>
</dbReference>
<dbReference type="PROSITE" id="PS50893">
    <property type="entry name" value="ABC_TRANSPORTER_2"/>
    <property type="match status" value="2"/>
</dbReference>
<dbReference type="InterPro" id="IPR032524">
    <property type="entry name" value="ABC_tran_C"/>
</dbReference>
<keyword evidence="1 11" id="KW-0963">Cytoplasm</keyword>
<comment type="catalytic activity">
    <reaction evidence="9 11">
        <text>ATP + H2O = ADP + phosphate + H(+)</text>
        <dbReference type="Rhea" id="RHEA:13065"/>
        <dbReference type="ChEBI" id="CHEBI:15377"/>
        <dbReference type="ChEBI" id="CHEBI:15378"/>
        <dbReference type="ChEBI" id="CHEBI:30616"/>
        <dbReference type="ChEBI" id="CHEBI:43474"/>
        <dbReference type="ChEBI" id="CHEBI:456216"/>
    </reaction>
</comment>
<dbReference type="FunFam" id="3.40.50.300:FF:000309">
    <property type="entry name" value="ABC transporter ATP-binding protein"/>
    <property type="match status" value="1"/>
</dbReference>
<feature type="binding site" evidence="11">
    <location>
        <begin position="352"/>
        <end position="359"/>
    </location>
    <ligand>
        <name>ATP</name>
        <dbReference type="ChEBI" id="CHEBI:30616"/>
        <label>2</label>
    </ligand>
</feature>
<keyword evidence="5 11" id="KW-0378">Hydrolase</keyword>
<feature type="domain" description="ABC transporter" evidence="13">
    <location>
        <begin position="319"/>
        <end position="538"/>
    </location>
</feature>
<dbReference type="SMART" id="SM00382">
    <property type="entry name" value="AAA"/>
    <property type="match status" value="2"/>
</dbReference>
<reference evidence="14 15" key="1">
    <citation type="submission" date="2018-10" db="EMBL/GenBank/DDBJ databases">
        <title>Genomic Encyclopedia of Type Strains, Phase IV (KMG-IV): sequencing the most valuable type-strain genomes for metagenomic binning, comparative biology and taxonomic classification.</title>
        <authorList>
            <person name="Goeker M."/>
        </authorList>
    </citation>
    <scope>NUCLEOTIDE SEQUENCE [LARGE SCALE GENOMIC DNA]</scope>
    <source>
        <strain evidence="14 15">DSM 12769</strain>
    </source>
</reference>
<dbReference type="GO" id="GO:0003677">
    <property type="term" value="F:DNA binding"/>
    <property type="evidence" value="ECO:0007669"/>
    <property type="project" value="UniProtKB-UniRule"/>
</dbReference>
<comment type="caution">
    <text evidence="14">The sequence shown here is derived from an EMBL/GenBank/DDBJ whole genome shotgun (WGS) entry which is preliminary data.</text>
</comment>
<evidence type="ECO:0000256" key="6">
    <source>
        <dbReference type="ARBA" id="ARBA00022840"/>
    </source>
</evidence>
<protein>
    <recommendedName>
        <fullName evidence="11">ATP-binding protein Uup</fullName>
        <ecNumber evidence="11">3.6.1.-</ecNumber>
    </recommendedName>
</protein>
<dbReference type="InterPro" id="IPR037118">
    <property type="entry name" value="Val-tRNA_synth_C_sf"/>
</dbReference>
<dbReference type="SUPFAM" id="SSF52540">
    <property type="entry name" value="P-loop containing nucleoside triphosphate hydrolases"/>
    <property type="match status" value="2"/>
</dbReference>
<evidence type="ECO:0000256" key="2">
    <source>
        <dbReference type="ARBA" id="ARBA00022737"/>
    </source>
</evidence>
<keyword evidence="15" id="KW-1185">Reference proteome</keyword>
<dbReference type="Proteomes" id="UP000275461">
    <property type="component" value="Unassembled WGS sequence"/>
</dbReference>
<evidence type="ECO:0000259" key="13">
    <source>
        <dbReference type="PROSITE" id="PS50893"/>
    </source>
</evidence>
<keyword evidence="7 11" id="KW-0238">DNA-binding</keyword>
<evidence type="ECO:0000256" key="11">
    <source>
        <dbReference type="HAMAP-Rule" id="MF_00848"/>
    </source>
</evidence>
<name>A0A498CFL7_9GAMM</name>
<dbReference type="PROSITE" id="PS00211">
    <property type="entry name" value="ABC_TRANSPORTER_1"/>
    <property type="match status" value="1"/>
</dbReference>
<dbReference type="Gene3D" id="3.40.50.300">
    <property type="entry name" value="P-loop containing nucleotide triphosphate hydrolases"/>
    <property type="match status" value="2"/>
</dbReference>
<dbReference type="GO" id="GO:0006281">
    <property type="term" value="P:DNA repair"/>
    <property type="evidence" value="ECO:0007669"/>
    <property type="project" value="UniProtKB-KW"/>
</dbReference>
<evidence type="ECO:0000256" key="10">
    <source>
        <dbReference type="ARBA" id="ARBA00061478"/>
    </source>
</evidence>
<dbReference type="OrthoDB" id="9808609at2"/>